<dbReference type="GO" id="GO:0004930">
    <property type="term" value="F:G protein-coupled receptor activity"/>
    <property type="evidence" value="ECO:0007669"/>
    <property type="project" value="UniProtKB-KW"/>
</dbReference>
<feature type="transmembrane region" description="Helical" evidence="7">
    <location>
        <begin position="397"/>
        <end position="417"/>
    </location>
</feature>
<dbReference type="PROSITE" id="PS50878">
    <property type="entry name" value="RT_POL"/>
    <property type="match status" value="1"/>
</dbReference>
<organism evidence="10 11">
    <name type="scientific">Opisthorchis viverrini</name>
    <name type="common">Southeast Asian liver fluke</name>
    <dbReference type="NCBI Taxonomy" id="6198"/>
    <lineage>
        <taxon>Eukaryota</taxon>
        <taxon>Metazoa</taxon>
        <taxon>Spiralia</taxon>
        <taxon>Lophotrochozoa</taxon>
        <taxon>Platyhelminthes</taxon>
        <taxon>Trematoda</taxon>
        <taxon>Digenea</taxon>
        <taxon>Opisthorchiida</taxon>
        <taxon>Opisthorchiata</taxon>
        <taxon>Opisthorchiidae</taxon>
        <taxon>Opisthorchis</taxon>
    </lineage>
</organism>
<keyword evidence="2 5" id="KW-0812">Transmembrane</keyword>
<keyword evidence="4 7" id="KW-0472">Membrane</keyword>
<evidence type="ECO:0000256" key="4">
    <source>
        <dbReference type="ARBA" id="ARBA00023136"/>
    </source>
</evidence>
<keyword evidence="5" id="KW-0807">Transducer</keyword>
<evidence type="ECO:0000313" key="10">
    <source>
        <dbReference type="EMBL" id="KER23692.1"/>
    </source>
</evidence>
<feature type="compositionally biased region" description="Basic and acidic residues" evidence="6">
    <location>
        <begin position="867"/>
        <end position="878"/>
    </location>
</feature>
<evidence type="ECO:0008006" key="12">
    <source>
        <dbReference type="Google" id="ProtNLM"/>
    </source>
</evidence>
<feature type="transmembrane region" description="Helical" evidence="7">
    <location>
        <begin position="747"/>
        <end position="767"/>
    </location>
</feature>
<dbReference type="PROSITE" id="PS50262">
    <property type="entry name" value="G_PROTEIN_RECEP_F1_2"/>
    <property type="match status" value="1"/>
</dbReference>
<dbReference type="PANTHER" id="PTHR47027:SF20">
    <property type="entry name" value="REVERSE TRANSCRIPTASE-LIKE PROTEIN WITH RNA-DIRECTED DNA POLYMERASE DOMAIN"/>
    <property type="match status" value="1"/>
</dbReference>
<evidence type="ECO:0000259" key="8">
    <source>
        <dbReference type="PROSITE" id="PS50262"/>
    </source>
</evidence>
<dbReference type="SUPFAM" id="SSF81321">
    <property type="entry name" value="Family A G protein-coupled receptor-like"/>
    <property type="match status" value="1"/>
</dbReference>
<dbReference type="STRING" id="6198.A0A074ZDK4"/>
<proteinExistence type="inferred from homology"/>
<feature type="domain" description="G-protein coupled receptors family 1 profile" evidence="8">
    <location>
        <begin position="334"/>
        <end position="810"/>
    </location>
</feature>
<dbReference type="PANTHER" id="PTHR47027">
    <property type="entry name" value="REVERSE TRANSCRIPTASE DOMAIN-CONTAINING PROTEIN"/>
    <property type="match status" value="1"/>
</dbReference>
<dbReference type="Pfam" id="PF00001">
    <property type="entry name" value="7tm_1"/>
    <property type="match status" value="1"/>
</dbReference>
<keyword evidence="5" id="KW-0297">G-protein coupled receptor</keyword>
<feature type="transmembrane region" description="Helical" evidence="7">
    <location>
        <begin position="787"/>
        <end position="810"/>
    </location>
</feature>
<evidence type="ECO:0000256" key="5">
    <source>
        <dbReference type="RuleBase" id="RU000688"/>
    </source>
</evidence>
<feature type="transmembrane region" description="Helical" evidence="7">
    <location>
        <begin position="317"/>
        <end position="342"/>
    </location>
</feature>
<feature type="transmembrane region" description="Helical" evidence="7">
    <location>
        <begin position="354"/>
        <end position="377"/>
    </location>
</feature>
<evidence type="ECO:0000256" key="3">
    <source>
        <dbReference type="ARBA" id="ARBA00022989"/>
    </source>
</evidence>
<evidence type="ECO:0000256" key="2">
    <source>
        <dbReference type="ARBA" id="ARBA00022692"/>
    </source>
</evidence>
<keyword evidence="11" id="KW-1185">Reference proteome</keyword>
<dbReference type="InterPro" id="IPR043502">
    <property type="entry name" value="DNA/RNA_pol_sf"/>
</dbReference>
<evidence type="ECO:0000313" key="11">
    <source>
        <dbReference type="Proteomes" id="UP000054324"/>
    </source>
</evidence>
<evidence type="ECO:0000259" key="9">
    <source>
        <dbReference type="PROSITE" id="PS50878"/>
    </source>
</evidence>
<evidence type="ECO:0000256" key="7">
    <source>
        <dbReference type="SAM" id="Phobius"/>
    </source>
</evidence>
<dbReference type="RefSeq" id="XP_009172576.1">
    <property type="nucleotide sequence ID" value="XM_009174312.1"/>
</dbReference>
<feature type="domain" description="Reverse transcriptase" evidence="9">
    <location>
        <begin position="1"/>
        <end position="151"/>
    </location>
</feature>
<dbReference type="Gene3D" id="1.20.1070.10">
    <property type="entry name" value="Rhodopsin 7-helix transmembrane proteins"/>
    <property type="match status" value="2"/>
</dbReference>
<dbReference type="CTD" id="20322677"/>
<comment type="subcellular location">
    <subcellularLocation>
        <location evidence="1">Membrane</location>
    </subcellularLocation>
</comment>
<dbReference type="AlphaFoldDB" id="A0A074ZDK4"/>
<feature type="compositionally biased region" description="Basic and acidic residues" evidence="6">
    <location>
        <begin position="841"/>
        <end position="850"/>
    </location>
</feature>
<feature type="region of interest" description="Disordered" evidence="6">
    <location>
        <begin position="562"/>
        <end position="590"/>
    </location>
</feature>
<dbReference type="OrthoDB" id="5969463at2759"/>
<dbReference type="EMBL" id="KL596840">
    <property type="protein sequence ID" value="KER23692.1"/>
    <property type="molecule type" value="Genomic_DNA"/>
</dbReference>
<dbReference type="GO" id="GO:0016020">
    <property type="term" value="C:membrane"/>
    <property type="evidence" value="ECO:0007669"/>
    <property type="project" value="UniProtKB-SubCell"/>
</dbReference>
<dbReference type="Pfam" id="PF00078">
    <property type="entry name" value="RVT_1"/>
    <property type="match status" value="1"/>
</dbReference>
<dbReference type="GeneID" id="20322677"/>
<gene>
    <name evidence="10" type="ORF">T265_08498</name>
</gene>
<keyword evidence="5" id="KW-0675">Receptor</keyword>
<feature type="transmembrane region" description="Helical" evidence="7">
    <location>
        <begin position="502"/>
        <end position="533"/>
    </location>
</feature>
<dbReference type="KEGG" id="ovi:T265_08498"/>
<feature type="region of interest" description="Disordered" evidence="6">
    <location>
        <begin position="841"/>
        <end position="878"/>
    </location>
</feature>
<dbReference type="PRINTS" id="PR00237">
    <property type="entry name" value="GPCRRHODOPSN"/>
</dbReference>
<dbReference type="PROSITE" id="PS00237">
    <property type="entry name" value="G_PROTEIN_RECEP_F1_1"/>
    <property type="match status" value="1"/>
</dbReference>
<sequence>MPRKFVNIIRSLYSHTPGRVRVYGELSKSFPTKSGVRQGCQLSPFLFNFVIDEIMRRTLDGFQNPGVQIVAGESLVDLEYADDIALIFEDHSEAQALLNKLTAIIPSFGMRLAPSKCKVLLQNVPSANISLTVQGEPLEIVENFTYLGSCISSDGSVSDEVSARISKARITFANLRHLWRQKGISLDLKGRVYQTTVRAVLLYGCEIWPLRVDDVRRLQVFDHRSLRGVADCGWRQRVCNEAPQSGKTSSIIDYDGSFMFYACRNTVYGVMMQIDSLNAIIQEKQIQNPTGRTSASMSVQPTDQLVGVSVKNHMETVIATTVMLSLISVVGIVGNILVVWAFRCHASQGIVTSMLILTLACLDLLICVVGIPSTLYLDVWSGETTDIICRIHMAFKGFIVPVSACVLVFIALERFFLICFIPGFELKRIHLTVAFISMLCFGIMLAIPMGLHVKSSEIAKDRDELLHLALQSSKTSMNSPKQTAVHIPRRCVKDDQYVGDTIYWYFQVVVMFLFAFLFFSLVCIYGVIFLFVWRHESLMFERYGKSKYRGYWIRIHASSKQSTQRPSHSKHSSTQPSKEESESLRKTEDSCGSRKDQKLERIRCACLCDSKQVEENTETQYTSLRNVSKASTDSNKKIGKIVDYETSQRESYKAHNIIESANWLPESSSPSARTSNSNPNKTCCWKSPTSVTIVSGSNESGDGAPHPVKIKNEDIIKSPFPKQEDYIARTKWAAQTMERRRRPHVHAAQTFALIAAAFVMSYSPYLIYTSMPVTRRTIRTVHDEDRWYVQVGRVAFYMYFINSALNPIIYSCTNRHFRTRLVEIVSRFRDICAVCTCKSTSTKDDLEQKGNLKPQEMQSLSGAPDSTFEKSERKQTDL</sequence>
<feature type="transmembrane region" description="Helical" evidence="7">
    <location>
        <begin position="429"/>
        <end position="451"/>
    </location>
</feature>
<dbReference type="InterPro" id="IPR000276">
    <property type="entry name" value="GPCR_Rhodpsn"/>
</dbReference>
<feature type="compositionally biased region" description="Polar residues" evidence="6">
    <location>
        <begin position="562"/>
        <end position="576"/>
    </location>
</feature>
<dbReference type="InterPro" id="IPR017452">
    <property type="entry name" value="GPCR_Rhodpsn_7TM"/>
</dbReference>
<evidence type="ECO:0000256" key="1">
    <source>
        <dbReference type="ARBA" id="ARBA00004370"/>
    </source>
</evidence>
<comment type="similarity">
    <text evidence="5">Belongs to the G-protein coupled receptor 1 family.</text>
</comment>
<reference evidence="10 11" key="1">
    <citation type="submission" date="2013-11" db="EMBL/GenBank/DDBJ databases">
        <title>Opisthorchis viverrini - life in the bile duct.</title>
        <authorList>
            <person name="Young N.D."/>
            <person name="Nagarajan N."/>
            <person name="Lin S.J."/>
            <person name="Korhonen P.K."/>
            <person name="Jex A.R."/>
            <person name="Hall R.S."/>
            <person name="Safavi-Hemami H."/>
            <person name="Kaewkong W."/>
            <person name="Bertrand D."/>
            <person name="Gao S."/>
            <person name="Seet Q."/>
            <person name="Wongkham S."/>
            <person name="Teh B.T."/>
            <person name="Wongkham C."/>
            <person name="Intapan P.M."/>
            <person name="Maleewong W."/>
            <person name="Yang X."/>
            <person name="Hu M."/>
            <person name="Wang Z."/>
            <person name="Hofmann A."/>
            <person name="Sternberg P.W."/>
            <person name="Tan P."/>
            <person name="Wang J."/>
            <person name="Gasser R.B."/>
        </authorList>
    </citation>
    <scope>NUCLEOTIDE SEQUENCE [LARGE SCALE GENOMIC DNA]</scope>
</reference>
<accession>A0A074ZDK4</accession>
<dbReference type="SUPFAM" id="SSF56672">
    <property type="entry name" value="DNA/RNA polymerases"/>
    <property type="match status" value="1"/>
</dbReference>
<dbReference type="InterPro" id="IPR000477">
    <property type="entry name" value="RT_dom"/>
</dbReference>
<protein>
    <recommendedName>
        <fullName evidence="12">G-protein coupled receptors family 1 profile domain-containing protein</fullName>
    </recommendedName>
</protein>
<dbReference type="Proteomes" id="UP000054324">
    <property type="component" value="Unassembled WGS sequence"/>
</dbReference>
<feature type="compositionally biased region" description="Basic and acidic residues" evidence="6">
    <location>
        <begin position="577"/>
        <end position="590"/>
    </location>
</feature>
<keyword evidence="3 7" id="KW-1133">Transmembrane helix</keyword>
<evidence type="ECO:0000256" key="6">
    <source>
        <dbReference type="SAM" id="MobiDB-lite"/>
    </source>
</evidence>
<name>A0A074ZDK4_OPIVI</name>